<reference evidence="1" key="1">
    <citation type="submission" date="2022-12" db="EMBL/GenBank/DDBJ databases">
        <authorList>
            <person name="Uljanovas D."/>
        </authorList>
    </citation>
    <scope>NUCLEOTIDE SEQUENCE</scope>
    <source>
        <strain evidence="1">RCM39</strain>
    </source>
</reference>
<comment type="caution">
    <text evidence="1">The sequence shown here is derived from an EMBL/GenBank/DDBJ whole genome shotgun (WGS) entry which is preliminary data.</text>
</comment>
<sequence>MINCLVCSSKTHKISFEIMRCVTSDAKIINAPLSHSYCSSCGFVFVDFDKRVNYEEFYTNEYEFLLDGEVEPTLDDGKYSDSLVEFYQEFLENSSDKTFFDIGAGKGNFIQAVENKYNKLQKYALEPSKSYEILKTKNFLKEKYNSFFNSKDFTLKFDYISLIGVLEHVPNPKEFLLDIKSIMNEDSYILIEVPNFENNKSDLLTVDHLSKFTENSILNLFNICGINVIKKRVSNSVPMQFILKKSNDHNSSINSLNNFDYINNAINYLKKIENDISNIENDKIVVYGQGLVLDYLIGINKINIENIVCVIDDNPLYQGKKYKNKINILSFDEFKISNLSNKTKKIFLAMNDCYHHKVNYKLDGFEVIGANI</sequence>
<dbReference type="AlphaFoldDB" id="A0AAW7PP16"/>
<dbReference type="GO" id="GO:0008168">
    <property type="term" value="F:methyltransferase activity"/>
    <property type="evidence" value="ECO:0007669"/>
    <property type="project" value="UniProtKB-KW"/>
</dbReference>
<accession>A0AAW7PP16</accession>
<dbReference type="Proteomes" id="UP001171529">
    <property type="component" value="Unassembled WGS sequence"/>
</dbReference>
<organism evidence="1 2">
    <name type="scientific">Aliarcobacter butzleri</name>
    <dbReference type="NCBI Taxonomy" id="28197"/>
    <lineage>
        <taxon>Bacteria</taxon>
        <taxon>Pseudomonadati</taxon>
        <taxon>Campylobacterota</taxon>
        <taxon>Epsilonproteobacteria</taxon>
        <taxon>Campylobacterales</taxon>
        <taxon>Arcobacteraceae</taxon>
        <taxon>Aliarcobacter</taxon>
    </lineage>
</organism>
<proteinExistence type="predicted"/>
<evidence type="ECO:0000313" key="1">
    <source>
        <dbReference type="EMBL" id="MDN5062714.1"/>
    </source>
</evidence>
<dbReference type="SUPFAM" id="SSF53335">
    <property type="entry name" value="S-adenosyl-L-methionine-dependent methyltransferases"/>
    <property type="match status" value="1"/>
</dbReference>
<keyword evidence="1" id="KW-0808">Transferase</keyword>
<dbReference type="CDD" id="cd02440">
    <property type="entry name" value="AdoMet_MTases"/>
    <property type="match status" value="1"/>
</dbReference>
<reference evidence="1" key="2">
    <citation type="journal article" date="2023" name="Microorganisms">
        <title>Genomic Characterization of Arcobacter butzleri Strains Isolated from Various Sources in Lithuania.</title>
        <authorList>
            <person name="Uljanovas D."/>
            <person name="Golz G."/>
            <person name="Fleischmann S."/>
            <person name="Kudirkiene E."/>
            <person name="Kasetiene N."/>
            <person name="Grineviciene A."/>
            <person name="Tamuleviciene E."/>
            <person name="Aksomaitiene J."/>
            <person name="Alter T."/>
            <person name="Malakauskas M."/>
        </authorList>
    </citation>
    <scope>NUCLEOTIDE SEQUENCE</scope>
    <source>
        <strain evidence="1">RCM39</strain>
    </source>
</reference>
<dbReference type="GO" id="GO:0032259">
    <property type="term" value="P:methylation"/>
    <property type="evidence" value="ECO:0007669"/>
    <property type="project" value="UniProtKB-KW"/>
</dbReference>
<dbReference type="EMBL" id="JAPZDC010000001">
    <property type="protein sequence ID" value="MDN5062714.1"/>
    <property type="molecule type" value="Genomic_DNA"/>
</dbReference>
<gene>
    <name evidence="1" type="ORF">O8C91_00750</name>
</gene>
<dbReference type="Gene3D" id="3.40.50.150">
    <property type="entry name" value="Vaccinia Virus protein VP39"/>
    <property type="match status" value="1"/>
</dbReference>
<dbReference type="InterPro" id="IPR029063">
    <property type="entry name" value="SAM-dependent_MTases_sf"/>
</dbReference>
<keyword evidence="1" id="KW-0489">Methyltransferase</keyword>
<name>A0AAW7PP16_9BACT</name>
<evidence type="ECO:0000313" key="2">
    <source>
        <dbReference type="Proteomes" id="UP001171529"/>
    </source>
</evidence>
<dbReference type="Pfam" id="PF13489">
    <property type="entry name" value="Methyltransf_23"/>
    <property type="match status" value="1"/>
</dbReference>
<protein>
    <submittedName>
        <fullName evidence="1">Class I SAM-dependent methyltransferase</fullName>
    </submittedName>
</protein>
<dbReference type="RefSeq" id="WP_301344653.1">
    <property type="nucleotide sequence ID" value="NZ_JAPZDB010000004.1"/>
</dbReference>